<dbReference type="EMBL" id="AP022839">
    <property type="protein sequence ID" value="BCA94534.1"/>
    <property type="molecule type" value="Genomic_DNA"/>
</dbReference>
<evidence type="ECO:0000313" key="2">
    <source>
        <dbReference type="Proteomes" id="UP000502894"/>
    </source>
</evidence>
<accession>A0A6F8T1H4</accession>
<dbReference type="Proteomes" id="UP000502894">
    <property type="component" value="Chromosome"/>
</dbReference>
<dbReference type="KEGG" id="lant:TUM19329_08950"/>
<name>A0A6F8T1H4_9GAMM</name>
<proteinExistence type="predicted"/>
<reference evidence="1" key="1">
    <citation type="journal article" date="2020" name="Microbiol. Resour. Announc.">
        <title>Complete Genome Sequence of Novel Psychrotolerant Legionella Strain TUM19329, Isolated from Antarctic Lake Sediment.</title>
        <authorList>
            <person name="Shimada S."/>
            <person name="Nakai R."/>
            <person name="Aoki K."/>
            <person name="Shimoeda N."/>
            <person name="Ohno G."/>
            <person name="Miyazaki Y."/>
            <person name="Kudoh S."/>
            <person name="Imura S."/>
            <person name="Watanabe K."/>
            <person name="Ishii Y."/>
            <person name="Tateda K."/>
        </authorList>
    </citation>
    <scope>NUCLEOTIDE SEQUENCE [LARGE SCALE GENOMIC DNA]</scope>
    <source>
        <strain evidence="1">TUM19329</strain>
    </source>
</reference>
<keyword evidence="2" id="KW-1185">Reference proteome</keyword>
<gene>
    <name evidence="1" type="ORF">TUM19329_08950</name>
</gene>
<dbReference type="AlphaFoldDB" id="A0A6F8T1H4"/>
<evidence type="ECO:0000313" key="1">
    <source>
        <dbReference type="EMBL" id="BCA94534.1"/>
    </source>
</evidence>
<dbReference type="RefSeq" id="WP_173236403.1">
    <property type="nucleotide sequence ID" value="NZ_AP022839.1"/>
</dbReference>
<protein>
    <submittedName>
        <fullName evidence="1">Uncharacterized protein</fullName>
    </submittedName>
</protein>
<sequence length="168" mass="19312">MRIWQSIIMGLVLSLSINNANALGTILTNFIQLVRAVENGDDVKAIIRFDNCDLRDEFFSSQFQGQIRRRLEGASTRFNFTKYFHSKERINEQLRDTVTTSMTNHIDLPLGTGELWTVFGRLSVFDDNTANLHVGLFDPQHKNRLNIEWDCDISNGRDDNGLVLFDFP</sequence>
<organism evidence="1 2">
    <name type="scientific">Legionella antarctica</name>
    <dbReference type="NCBI Taxonomy" id="2708020"/>
    <lineage>
        <taxon>Bacteria</taxon>
        <taxon>Pseudomonadati</taxon>
        <taxon>Pseudomonadota</taxon>
        <taxon>Gammaproteobacteria</taxon>
        <taxon>Legionellales</taxon>
        <taxon>Legionellaceae</taxon>
        <taxon>Legionella</taxon>
    </lineage>
</organism>